<proteinExistence type="predicted"/>
<dbReference type="SUPFAM" id="SSF48403">
    <property type="entry name" value="Ankyrin repeat"/>
    <property type="match status" value="1"/>
</dbReference>
<organism evidence="2">
    <name type="scientific">Oikopleura dioica</name>
    <name type="common">Tunicate</name>
    <dbReference type="NCBI Taxonomy" id="34765"/>
    <lineage>
        <taxon>Eukaryota</taxon>
        <taxon>Metazoa</taxon>
        <taxon>Chordata</taxon>
        <taxon>Tunicata</taxon>
        <taxon>Appendicularia</taxon>
        <taxon>Copelata</taxon>
        <taxon>Oikopleuridae</taxon>
        <taxon>Oikopleura</taxon>
    </lineage>
</organism>
<protein>
    <submittedName>
        <fullName evidence="2">Uncharacterized protein</fullName>
    </submittedName>
</protein>
<dbReference type="InterPro" id="IPR036770">
    <property type="entry name" value="Ankyrin_rpt-contain_sf"/>
</dbReference>
<reference evidence="2" key="1">
    <citation type="journal article" date="2010" name="Science">
        <title>Plasticity of animal genome architecture unmasked by rapid evolution of a pelagic tunicate.</title>
        <authorList>
            <person name="Denoeud F."/>
            <person name="Henriet S."/>
            <person name="Mungpakdee S."/>
            <person name="Aury J.M."/>
            <person name="Da Silva C."/>
            <person name="Brinkmann H."/>
            <person name="Mikhaleva J."/>
            <person name="Olsen L.C."/>
            <person name="Jubin C."/>
            <person name="Canestro C."/>
            <person name="Bouquet J.M."/>
            <person name="Danks G."/>
            <person name="Poulain J."/>
            <person name="Campsteijn C."/>
            <person name="Adamski M."/>
            <person name="Cross I."/>
            <person name="Yadetie F."/>
            <person name="Muffato M."/>
            <person name="Louis A."/>
            <person name="Butcher S."/>
            <person name="Tsagkogeorga G."/>
            <person name="Konrad A."/>
            <person name="Singh S."/>
            <person name="Jensen M.F."/>
            <person name="Cong E.H."/>
            <person name="Eikeseth-Otteraa H."/>
            <person name="Noel B."/>
            <person name="Anthouard V."/>
            <person name="Porcel B.M."/>
            <person name="Kachouri-Lafond R."/>
            <person name="Nishino A."/>
            <person name="Ugolini M."/>
            <person name="Chourrout P."/>
            <person name="Nishida H."/>
            <person name="Aasland R."/>
            <person name="Huzurbazar S."/>
            <person name="Westhof E."/>
            <person name="Delsuc F."/>
            <person name="Lehrach H."/>
            <person name="Reinhardt R."/>
            <person name="Weissenbach J."/>
            <person name="Roy S.W."/>
            <person name="Artiguenave F."/>
            <person name="Postlethwait J.H."/>
            <person name="Manak J.R."/>
            <person name="Thompson E.M."/>
            <person name="Jaillon O."/>
            <person name="Du Pasquier L."/>
            <person name="Boudinot P."/>
            <person name="Liberles D.A."/>
            <person name="Volff J.N."/>
            <person name="Philippe H."/>
            <person name="Lenhard B."/>
            <person name="Roest Crollius H."/>
            <person name="Wincker P."/>
            <person name="Chourrout D."/>
        </authorList>
    </citation>
    <scope>NUCLEOTIDE SEQUENCE [LARGE SCALE GENOMIC DNA]</scope>
</reference>
<keyword evidence="1" id="KW-0175">Coiled coil</keyword>
<evidence type="ECO:0000313" key="2">
    <source>
        <dbReference type="EMBL" id="CBY32588.1"/>
    </source>
</evidence>
<evidence type="ECO:0000256" key="1">
    <source>
        <dbReference type="SAM" id="Coils"/>
    </source>
</evidence>
<sequence length="349" mass="40545">MPLKIANVSMKDKVLSQLGNVMPDRDFSNIITESSLQKYLPKGQVYVMDDDDTVDEHGFKPLERAASDENLAEVKKLLRAGANTLIPHHGLFPYHFASNYEIFKLVTHPPIEWRAYMLTLARSNVAETNKIEMLAAARMNSIPLDFLFSDNNGVNCLEIAAQRAESRFSSRCVMYLMQDIEKSQKQKQSNVMSRMRELQANNNELNMMNEELTKRDTDLKKKWLRKFKDRENEIKEENRKHKIEVQKLKEQIEKKNSQEPYNEKVTELEDMVTKLEIEKQDMKKELEQAQECLKNTTKEVHGRHGFSNRARCRCSSLIGSRHCARPKDANQAELAANSKNKIFYFIKRG</sequence>
<gene>
    <name evidence="2" type="ORF">GSOID_T00031928001</name>
</gene>
<dbReference type="Proteomes" id="UP000011014">
    <property type="component" value="Unassembled WGS sequence"/>
</dbReference>
<accession>E4YAK1</accession>
<feature type="coiled-coil region" evidence="1">
    <location>
        <begin position="195"/>
        <end position="299"/>
    </location>
</feature>
<dbReference type="Gene3D" id="1.25.40.20">
    <property type="entry name" value="Ankyrin repeat-containing domain"/>
    <property type="match status" value="1"/>
</dbReference>
<name>E4YAK1_OIKDI</name>
<dbReference type="AlphaFoldDB" id="E4YAK1"/>
<dbReference type="EMBL" id="FN654360">
    <property type="protein sequence ID" value="CBY32588.1"/>
    <property type="molecule type" value="Genomic_DNA"/>
</dbReference>